<feature type="compositionally biased region" description="Pro residues" evidence="3">
    <location>
        <begin position="1"/>
        <end position="18"/>
    </location>
</feature>
<feature type="compositionally biased region" description="Low complexity" evidence="3">
    <location>
        <begin position="34"/>
        <end position="54"/>
    </location>
</feature>
<dbReference type="InterPro" id="IPR038090">
    <property type="entry name" value="Cdt1_C_WH_dom_sf"/>
</dbReference>
<proteinExistence type="inferred from homology"/>
<keyword evidence="2" id="KW-0131">Cell cycle</keyword>
<feature type="compositionally biased region" description="Basic and acidic residues" evidence="3">
    <location>
        <begin position="378"/>
        <end position="394"/>
    </location>
</feature>
<dbReference type="Gene3D" id="1.10.10.1420">
    <property type="entry name" value="DNA replication factor Cdt1, C-terminal WH domain"/>
    <property type="match status" value="1"/>
</dbReference>
<dbReference type="OrthoDB" id="3366139at2759"/>
<comment type="similarity">
    <text evidence="1">Belongs to the Cdt1 family.</text>
</comment>
<evidence type="ECO:0000256" key="1">
    <source>
        <dbReference type="ARBA" id="ARBA00008356"/>
    </source>
</evidence>
<feature type="compositionally biased region" description="Polar residues" evidence="3">
    <location>
        <begin position="304"/>
        <end position="319"/>
    </location>
</feature>
<dbReference type="STRING" id="1890683.A0A427YR19"/>
<evidence type="ECO:0000256" key="3">
    <source>
        <dbReference type="SAM" id="MobiDB-lite"/>
    </source>
</evidence>
<dbReference type="Proteomes" id="UP000279259">
    <property type="component" value="Unassembled WGS sequence"/>
</dbReference>
<feature type="compositionally biased region" description="Polar residues" evidence="3">
    <location>
        <begin position="395"/>
        <end position="405"/>
    </location>
</feature>
<sequence length="534" mass="58334">MSRPAHPQPPLVPFPTPPSSRHRSKVERPEFFASSTEDTTPPSTPSSNATPLPPHLQTLLTLHHAFNLALSLHIATHPPILPPHPPTATKVQLPNLTNFLALRETVERTSGRRFGLPELGRLAWIWRWDGESLPSERTVSTRQKEEKANPFLVSSDEPSCDTLALAGLTYLITPTRTMEPHTGRRVYTHGLGIELELRPGETRQMLHNGAEGGIGNKGQGGGMGAVGRWNVGGEAREDVVRQRLEKWIELNGGWEPPAKTDLPTPTSTNSERCSIPPIPLLPLPPLPSSTLLPAANLFASATQSSPGLASLPKENSSTKGAAPAGLADPFVLEDKRDAKGKVVRPGSVEERRQAMMDRLRPSDQSKVELVQAGAAHARLGDQTRNETAHVDRRATGSSQATQHPESTGKRRRGRMDDVLRPSPGPSTLPTPPRGRRKAIPLSEAAEVIVKSSKTPISTAEAQTSLQMLTKLCPFFLTLKTVARQEWIEMPLAVAACPPSPGRTLRLRCRRLVLRQDRRPEVPGEHWADRRVRGG</sequence>
<feature type="compositionally biased region" description="Basic and acidic residues" evidence="3">
    <location>
        <begin position="347"/>
        <end position="366"/>
    </location>
</feature>
<evidence type="ECO:0000313" key="6">
    <source>
        <dbReference type="Proteomes" id="UP000279259"/>
    </source>
</evidence>
<organism evidence="5 6">
    <name type="scientific">Saitozyma podzolica</name>
    <dbReference type="NCBI Taxonomy" id="1890683"/>
    <lineage>
        <taxon>Eukaryota</taxon>
        <taxon>Fungi</taxon>
        <taxon>Dikarya</taxon>
        <taxon>Basidiomycota</taxon>
        <taxon>Agaricomycotina</taxon>
        <taxon>Tremellomycetes</taxon>
        <taxon>Tremellales</taxon>
        <taxon>Trimorphomycetaceae</taxon>
        <taxon>Saitozyma</taxon>
    </lineage>
</organism>
<feature type="domain" description="DNA replication factor Cdt1 C-terminal" evidence="4">
    <location>
        <begin position="435"/>
        <end position="481"/>
    </location>
</feature>
<gene>
    <name evidence="5" type="ORF">EHS25_007875</name>
</gene>
<feature type="compositionally biased region" description="Pro residues" evidence="3">
    <location>
        <begin position="422"/>
        <end position="432"/>
    </location>
</feature>
<keyword evidence="6" id="KW-1185">Reference proteome</keyword>
<reference evidence="5 6" key="1">
    <citation type="submission" date="2018-11" db="EMBL/GenBank/DDBJ databases">
        <title>Genome sequence of Saitozyma podzolica DSM 27192.</title>
        <authorList>
            <person name="Aliyu H."/>
            <person name="Gorte O."/>
            <person name="Ochsenreither K."/>
        </authorList>
    </citation>
    <scope>NUCLEOTIDE SEQUENCE [LARGE SCALE GENOMIC DNA]</scope>
    <source>
        <strain evidence="5 6">DSM 27192</strain>
    </source>
</reference>
<comment type="caution">
    <text evidence="5">The sequence shown here is derived from an EMBL/GenBank/DDBJ whole genome shotgun (WGS) entry which is preliminary data.</text>
</comment>
<dbReference type="Pfam" id="PF16679">
    <property type="entry name" value="CDT1_C"/>
    <property type="match status" value="1"/>
</dbReference>
<dbReference type="AlphaFoldDB" id="A0A427YR19"/>
<feature type="region of interest" description="Disordered" evidence="3">
    <location>
        <begin position="1"/>
        <end position="54"/>
    </location>
</feature>
<protein>
    <recommendedName>
        <fullName evidence="4">DNA replication factor Cdt1 C-terminal domain-containing protein</fullName>
    </recommendedName>
</protein>
<dbReference type="EMBL" id="RSCD01000004">
    <property type="protein sequence ID" value="RSH93519.1"/>
    <property type="molecule type" value="Genomic_DNA"/>
</dbReference>
<dbReference type="InterPro" id="IPR032054">
    <property type="entry name" value="Cdt1_C"/>
</dbReference>
<name>A0A427YR19_9TREE</name>
<evidence type="ECO:0000259" key="4">
    <source>
        <dbReference type="Pfam" id="PF16679"/>
    </source>
</evidence>
<accession>A0A427YR19</accession>
<evidence type="ECO:0000256" key="2">
    <source>
        <dbReference type="ARBA" id="ARBA00023306"/>
    </source>
</evidence>
<feature type="region of interest" description="Disordered" evidence="3">
    <location>
        <begin position="304"/>
        <end position="441"/>
    </location>
</feature>
<evidence type="ECO:0000313" key="5">
    <source>
        <dbReference type="EMBL" id="RSH93519.1"/>
    </source>
</evidence>